<evidence type="ECO:0000256" key="4">
    <source>
        <dbReference type="ARBA" id="ARBA00043266"/>
    </source>
</evidence>
<evidence type="ECO:0000313" key="7">
    <source>
        <dbReference type="Ensembl" id="ENSOCUP00000017872.3"/>
    </source>
</evidence>
<dbReference type="InterPro" id="IPR007110">
    <property type="entry name" value="Ig-like_dom"/>
</dbReference>
<dbReference type="InterPro" id="IPR003598">
    <property type="entry name" value="Ig_sub2"/>
</dbReference>
<proteinExistence type="predicted"/>
<dbReference type="GO" id="GO:0042101">
    <property type="term" value="C:T cell receptor complex"/>
    <property type="evidence" value="ECO:0007669"/>
    <property type="project" value="UniProtKB-KW"/>
</dbReference>
<feature type="domain" description="Ig-like" evidence="6">
    <location>
        <begin position="56"/>
        <end position="146"/>
    </location>
</feature>
<dbReference type="SUPFAM" id="SSF48726">
    <property type="entry name" value="Immunoglobulin"/>
    <property type="match status" value="1"/>
</dbReference>
<keyword evidence="8" id="KW-1185">Reference proteome</keyword>
<dbReference type="SMR" id="G1TLM0"/>
<dbReference type="SMART" id="SM00409">
    <property type="entry name" value="IG"/>
    <property type="match status" value="1"/>
</dbReference>
<reference evidence="7 8" key="1">
    <citation type="journal article" date="2011" name="Nature">
        <title>A high-resolution map of human evolutionary constraint using 29 mammals.</title>
        <authorList>
            <person name="Lindblad-Toh K."/>
            <person name="Garber M."/>
            <person name="Zuk O."/>
            <person name="Lin M.F."/>
            <person name="Parker B.J."/>
            <person name="Washietl S."/>
            <person name="Kheradpour P."/>
            <person name="Ernst J."/>
            <person name="Jordan G."/>
            <person name="Mauceli E."/>
            <person name="Ward L.D."/>
            <person name="Lowe C.B."/>
            <person name="Holloway A.K."/>
            <person name="Clamp M."/>
            <person name="Gnerre S."/>
            <person name="Alfoldi J."/>
            <person name="Beal K."/>
            <person name="Chang J."/>
            <person name="Clawson H."/>
            <person name="Cuff J."/>
            <person name="Di Palma F."/>
            <person name="Fitzgerald S."/>
            <person name="Flicek P."/>
            <person name="Guttman M."/>
            <person name="Hubisz M.J."/>
            <person name="Jaffe D.B."/>
            <person name="Jungreis I."/>
            <person name="Kent W.J."/>
            <person name="Kostka D."/>
            <person name="Lara M."/>
            <person name="Martins A.L."/>
            <person name="Massingham T."/>
            <person name="Moltke I."/>
            <person name="Raney B.J."/>
            <person name="Rasmussen M.D."/>
            <person name="Robinson J."/>
            <person name="Stark A."/>
            <person name="Vilella A.J."/>
            <person name="Wen J."/>
            <person name="Xie X."/>
            <person name="Zody M.C."/>
            <person name="Baldwin J."/>
            <person name="Bloom T."/>
            <person name="Chin C.W."/>
            <person name="Heiman D."/>
            <person name="Nicol R."/>
            <person name="Nusbaum C."/>
            <person name="Young S."/>
            <person name="Wilkinson J."/>
            <person name="Worley K.C."/>
            <person name="Kovar C.L."/>
            <person name="Muzny D.M."/>
            <person name="Gibbs R.A."/>
            <person name="Cree A."/>
            <person name="Dihn H.H."/>
            <person name="Fowler G."/>
            <person name="Jhangiani S."/>
            <person name="Joshi V."/>
            <person name="Lee S."/>
            <person name="Lewis L.R."/>
            <person name="Nazareth L.V."/>
            <person name="Okwuonu G."/>
            <person name="Santibanez J."/>
            <person name="Warren W.C."/>
            <person name="Mardis E.R."/>
            <person name="Weinstock G.M."/>
            <person name="Wilson R.K."/>
            <person name="Delehaunty K."/>
            <person name="Dooling D."/>
            <person name="Fronik C."/>
            <person name="Fulton L."/>
            <person name="Fulton B."/>
            <person name="Graves T."/>
            <person name="Minx P."/>
            <person name="Sodergren E."/>
            <person name="Birney E."/>
            <person name="Margulies E.H."/>
            <person name="Herrero J."/>
            <person name="Green E.D."/>
            <person name="Haussler D."/>
            <person name="Siepel A."/>
            <person name="Goldman N."/>
            <person name="Pollard K.S."/>
            <person name="Pedersen J.S."/>
            <person name="Lander E.S."/>
            <person name="Kellis M."/>
        </authorList>
    </citation>
    <scope>NUCLEOTIDE SEQUENCE [LARGE SCALE GENOMIC DNA]</scope>
    <source>
        <strain evidence="8">Thorbecke</strain>
    </source>
</reference>
<dbReference type="CDD" id="cd05899">
    <property type="entry name" value="IgV_TCR_beta"/>
    <property type="match status" value="1"/>
</dbReference>
<dbReference type="Bgee" id="ENSOCUG00000030895">
    <property type="expression patterns" value="Expressed in blood and 5 other cell types or tissues"/>
</dbReference>
<dbReference type="SMART" id="SM00406">
    <property type="entry name" value="IGv"/>
    <property type="match status" value="1"/>
</dbReference>
<dbReference type="HOGENOM" id="CLU_077975_9_4_1"/>
<evidence type="ECO:0000256" key="1">
    <source>
        <dbReference type="ARBA" id="ARBA00022729"/>
    </source>
</evidence>
<dbReference type="GO" id="GO:0007166">
    <property type="term" value="P:cell surface receptor signaling pathway"/>
    <property type="evidence" value="ECO:0007669"/>
    <property type="project" value="TreeGrafter"/>
</dbReference>
<dbReference type="Pfam" id="PF07686">
    <property type="entry name" value="V-set"/>
    <property type="match status" value="1"/>
</dbReference>
<dbReference type="InterPro" id="IPR003599">
    <property type="entry name" value="Ig_sub"/>
</dbReference>
<dbReference type="GeneTree" id="ENSGT00940000154460"/>
<reference evidence="7" key="3">
    <citation type="submission" date="2025-09" db="UniProtKB">
        <authorList>
            <consortium name="Ensembl"/>
        </authorList>
    </citation>
    <scope>IDENTIFICATION</scope>
    <source>
        <strain evidence="7">Thorbecke</strain>
    </source>
</reference>
<keyword evidence="4" id="KW-1279">T cell receptor</keyword>
<dbReference type="InterPro" id="IPR013783">
    <property type="entry name" value="Ig-like_fold"/>
</dbReference>
<evidence type="ECO:0000256" key="5">
    <source>
        <dbReference type="SAM" id="MobiDB-lite"/>
    </source>
</evidence>
<dbReference type="Gene3D" id="2.60.40.10">
    <property type="entry name" value="Immunoglobulins"/>
    <property type="match status" value="1"/>
</dbReference>
<dbReference type="Ensembl" id="ENSOCUT00000029957.3">
    <property type="protein sequence ID" value="ENSOCUP00000017872.3"/>
    <property type="gene ID" value="ENSOCUG00000030895.1"/>
</dbReference>
<dbReference type="PANTHER" id="PTHR23268:SF20">
    <property type="entry name" value="T CELL RECEPTOR BETA VARIABLE 7-4-RELATED"/>
    <property type="match status" value="1"/>
</dbReference>
<name>G1TLM0_RABIT</name>
<dbReference type="InterPro" id="IPR050413">
    <property type="entry name" value="TCR_beta_variable"/>
</dbReference>
<dbReference type="AlphaFoldDB" id="G1TLM0"/>
<accession>G1TLM0</accession>
<protein>
    <recommendedName>
        <fullName evidence="6">Ig-like domain-containing protein</fullName>
    </recommendedName>
</protein>
<dbReference type="SMART" id="SM00408">
    <property type="entry name" value="IGc2"/>
    <property type="match status" value="1"/>
</dbReference>
<sequence length="200" mass="21534">MSPRLWCLRTRDAPPPPLSCPQDCSAGSSHPAPTAMGTRLLCWAVLCLLGAEHTDAGVSQSPRHRVTGRGQNVTLTCDPESGHNTLYWYRQSQGQGLQFMMYFQGKNPADDSGMPGAHFSAERPGGSSSTLKIQPAQPGDSAVYLCAGSLDTVWCCYLPPAHKPHPLSLGSSERPSTEGVLIFMAQRKEVSVGPMLCHSR</sequence>
<dbReference type="GO" id="GO:0002250">
    <property type="term" value="P:adaptive immune response"/>
    <property type="evidence" value="ECO:0007669"/>
    <property type="project" value="UniProtKB-KW"/>
</dbReference>
<dbReference type="PROSITE" id="PS50835">
    <property type="entry name" value="IG_LIKE"/>
    <property type="match status" value="1"/>
</dbReference>
<feature type="region of interest" description="Disordered" evidence="5">
    <location>
        <begin position="115"/>
        <end position="134"/>
    </location>
</feature>
<dbReference type="InterPro" id="IPR036179">
    <property type="entry name" value="Ig-like_dom_sf"/>
</dbReference>
<dbReference type="STRING" id="9986.ENSOCUP00000017872"/>
<dbReference type="Proteomes" id="UP000001811">
    <property type="component" value="Unplaced"/>
</dbReference>
<dbReference type="InParanoid" id="G1TLM0"/>
<evidence type="ECO:0000256" key="2">
    <source>
        <dbReference type="ARBA" id="ARBA00022859"/>
    </source>
</evidence>
<reference evidence="7" key="2">
    <citation type="submission" date="2025-08" db="UniProtKB">
        <authorList>
            <consortium name="Ensembl"/>
        </authorList>
    </citation>
    <scope>IDENTIFICATION</scope>
    <source>
        <strain evidence="7">Thorbecke</strain>
    </source>
</reference>
<dbReference type="InterPro" id="IPR013106">
    <property type="entry name" value="Ig_V-set"/>
</dbReference>
<dbReference type="PANTHER" id="PTHR23268">
    <property type="entry name" value="T-CELL RECEPTOR BETA CHAIN"/>
    <property type="match status" value="1"/>
</dbReference>
<evidence type="ECO:0000313" key="8">
    <source>
        <dbReference type="Proteomes" id="UP000001811"/>
    </source>
</evidence>
<organism evidence="7 8">
    <name type="scientific">Oryctolagus cuniculus</name>
    <name type="common">Rabbit</name>
    <dbReference type="NCBI Taxonomy" id="9986"/>
    <lineage>
        <taxon>Eukaryota</taxon>
        <taxon>Metazoa</taxon>
        <taxon>Chordata</taxon>
        <taxon>Craniata</taxon>
        <taxon>Vertebrata</taxon>
        <taxon>Euteleostomi</taxon>
        <taxon>Mammalia</taxon>
        <taxon>Eutheria</taxon>
        <taxon>Euarchontoglires</taxon>
        <taxon>Glires</taxon>
        <taxon>Lagomorpha</taxon>
        <taxon>Leporidae</taxon>
        <taxon>Oryctolagus</taxon>
    </lineage>
</organism>
<keyword evidence="1" id="KW-0732">Signal</keyword>
<evidence type="ECO:0000259" key="6">
    <source>
        <dbReference type="PROSITE" id="PS50835"/>
    </source>
</evidence>
<keyword evidence="2" id="KW-0391">Immunity</keyword>
<dbReference type="eggNOG" id="ENOG502SA48">
    <property type="taxonomic scope" value="Eukaryota"/>
</dbReference>
<evidence type="ECO:0000256" key="3">
    <source>
        <dbReference type="ARBA" id="ARBA00023130"/>
    </source>
</evidence>
<keyword evidence="3" id="KW-1064">Adaptive immunity</keyword>